<dbReference type="PANTHER" id="PTHR43174">
    <property type="entry name" value="UDP-N-ACETYLGLUCOSAMINE 2-EPIMERASE"/>
    <property type="match status" value="1"/>
</dbReference>
<dbReference type="SUPFAM" id="SSF53756">
    <property type="entry name" value="UDP-Glycosyltransferase/glycogen phosphorylase"/>
    <property type="match status" value="1"/>
</dbReference>
<dbReference type="GO" id="GO:0008761">
    <property type="term" value="F:UDP-N-acetylglucosamine 2-epimerase activity"/>
    <property type="evidence" value="ECO:0007669"/>
    <property type="project" value="UniProtKB-EC"/>
</dbReference>
<evidence type="ECO:0000259" key="2">
    <source>
        <dbReference type="Pfam" id="PF02350"/>
    </source>
</evidence>
<dbReference type="Gene3D" id="3.40.50.2000">
    <property type="entry name" value="Glycogen Phosphorylase B"/>
    <property type="match status" value="2"/>
</dbReference>
<organism evidence="3 4">
    <name type="scientific">Ferruginibacter yonginensis</name>
    <dbReference type="NCBI Taxonomy" id="1310416"/>
    <lineage>
        <taxon>Bacteria</taxon>
        <taxon>Pseudomonadati</taxon>
        <taxon>Bacteroidota</taxon>
        <taxon>Chitinophagia</taxon>
        <taxon>Chitinophagales</taxon>
        <taxon>Chitinophagaceae</taxon>
        <taxon>Ferruginibacter</taxon>
    </lineage>
</organism>
<keyword evidence="1 3" id="KW-0413">Isomerase</keyword>
<dbReference type="CDD" id="cd03786">
    <property type="entry name" value="GTB_UDP-GlcNAc_2-Epimerase"/>
    <property type="match status" value="1"/>
</dbReference>
<sequence>MQLANINKIIHIVGNRPQFVKLAVLHKALATLTNVTQQIVHTGQHFSEQMSGIFFDDLAIPTPNINLQINNTTANHFIGAATEALQQYLINQPNSIVMVYGDTNTTLAASIAAKKVGLPLFHFEAGVRTFDMQMPEEINRVIADRLADVNYCCTTLNNTTLHKEGFGQAIKNEVIITGDLMLDAFLKIPAHDTAITNYDKYVVATIHRAANLSSALYLSEIITALNQIHLQIPVVLPIHPHTQQKINEFGLQPQFDVIPALGYPQMKRLLKDATYVITDSGGTCREAYFLQKQSLIIMDKVFWPEIIAEGAALQTGAQTNEIISNFEKLPHIGASFNAAIFGDGTAAEKITAHIAQYIATH</sequence>
<protein>
    <submittedName>
        <fullName evidence="3">UDP-N-acetyl glucosamine 2-epimerase</fullName>
        <ecNumber evidence="3">5.1.3.14</ecNumber>
    </submittedName>
</protein>
<evidence type="ECO:0000313" key="4">
    <source>
        <dbReference type="Proteomes" id="UP001595907"/>
    </source>
</evidence>
<dbReference type="PANTHER" id="PTHR43174:SF1">
    <property type="entry name" value="UDP-N-ACETYLGLUCOSAMINE 2-EPIMERASE"/>
    <property type="match status" value="1"/>
</dbReference>
<feature type="domain" description="UDP-N-acetylglucosamine 2-epimerase" evidence="2">
    <location>
        <begin position="28"/>
        <end position="354"/>
    </location>
</feature>
<gene>
    <name evidence="3" type="ORF">ACFOWM_00950</name>
</gene>
<dbReference type="InterPro" id="IPR029767">
    <property type="entry name" value="WecB-like"/>
</dbReference>
<accession>A0ABV8QNV8</accession>
<evidence type="ECO:0000256" key="1">
    <source>
        <dbReference type="RuleBase" id="RU003513"/>
    </source>
</evidence>
<dbReference type="Proteomes" id="UP001595907">
    <property type="component" value="Unassembled WGS sequence"/>
</dbReference>
<dbReference type="EMBL" id="JBHSCZ010000001">
    <property type="protein sequence ID" value="MFC4261431.1"/>
    <property type="molecule type" value="Genomic_DNA"/>
</dbReference>
<dbReference type="EC" id="5.1.3.14" evidence="3"/>
<name>A0ABV8QNV8_9BACT</name>
<dbReference type="Pfam" id="PF02350">
    <property type="entry name" value="Epimerase_2"/>
    <property type="match status" value="1"/>
</dbReference>
<evidence type="ECO:0000313" key="3">
    <source>
        <dbReference type="EMBL" id="MFC4261431.1"/>
    </source>
</evidence>
<keyword evidence="4" id="KW-1185">Reference proteome</keyword>
<dbReference type="InterPro" id="IPR003331">
    <property type="entry name" value="UDP_GlcNAc_Epimerase_2_dom"/>
</dbReference>
<comment type="caution">
    <text evidence="3">The sequence shown here is derived from an EMBL/GenBank/DDBJ whole genome shotgun (WGS) entry which is preliminary data.</text>
</comment>
<dbReference type="RefSeq" id="WP_379705759.1">
    <property type="nucleotide sequence ID" value="NZ_JBHSCZ010000001.1"/>
</dbReference>
<comment type="similarity">
    <text evidence="1">Belongs to the UDP-N-acetylglucosamine 2-epimerase family.</text>
</comment>
<proteinExistence type="inferred from homology"/>
<reference evidence="4" key="1">
    <citation type="journal article" date="2019" name="Int. J. Syst. Evol. Microbiol.">
        <title>The Global Catalogue of Microorganisms (GCM) 10K type strain sequencing project: providing services to taxonomists for standard genome sequencing and annotation.</title>
        <authorList>
            <consortium name="The Broad Institute Genomics Platform"/>
            <consortium name="The Broad Institute Genome Sequencing Center for Infectious Disease"/>
            <person name="Wu L."/>
            <person name="Ma J."/>
        </authorList>
    </citation>
    <scope>NUCLEOTIDE SEQUENCE [LARGE SCALE GENOMIC DNA]</scope>
    <source>
        <strain evidence="4">CECT 8289</strain>
    </source>
</reference>